<feature type="compositionally biased region" description="Polar residues" evidence="4">
    <location>
        <begin position="741"/>
        <end position="751"/>
    </location>
</feature>
<dbReference type="Gene3D" id="3.20.20.80">
    <property type="entry name" value="Glycosidases"/>
    <property type="match status" value="1"/>
</dbReference>
<dbReference type="InterPro" id="IPR001547">
    <property type="entry name" value="Glyco_hydro_5"/>
</dbReference>
<evidence type="ECO:0000256" key="1">
    <source>
        <dbReference type="ARBA" id="ARBA00005641"/>
    </source>
</evidence>
<proteinExistence type="inferred from homology"/>
<dbReference type="Proteomes" id="UP001050691">
    <property type="component" value="Unassembled WGS sequence"/>
</dbReference>
<gene>
    <name evidence="6" type="ORF">Clacol_003643</name>
</gene>
<dbReference type="GO" id="GO:0009986">
    <property type="term" value="C:cell surface"/>
    <property type="evidence" value="ECO:0007669"/>
    <property type="project" value="TreeGrafter"/>
</dbReference>
<dbReference type="InterPro" id="IPR036236">
    <property type="entry name" value="Znf_C2H2_sf"/>
</dbReference>
<dbReference type="InterPro" id="IPR013087">
    <property type="entry name" value="Znf_C2H2_type"/>
</dbReference>
<feature type="region of interest" description="Disordered" evidence="4">
    <location>
        <begin position="701"/>
        <end position="819"/>
    </location>
</feature>
<feature type="domain" description="G-patch" evidence="5">
    <location>
        <begin position="564"/>
        <end position="610"/>
    </location>
</feature>
<evidence type="ECO:0000256" key="2">
    <source>
        <dbReference type="ARBA" id="ARBA00022801"/>
    </source>
</evidence>
<feature type="compositionally biased region" description="Low complexity" evidence="4">
    <location>
        <begin position="752"/>
        <end position="764"/>
    </location>
</feature>
<dbReference type="PANTHER" id="PTHR31297">
    <property type="entry name" value="GLUCAN ENDO-1,6-BETA-GLUCOSIDASE B"/>
    <property type="match status" value="1"/>
</dbReference>
<dbReference type="SUPFAM" id="SSF51445">
    <property type="entry name" value="(Trans)glycosidases"/>
    <property type="match status" value="1"/>
</dbReference>
<evidence type="ECO:0000313" key="7">
    <source>
        <dbReference type="Proteomes" id="UP001050691"/>
    </source>
</evidence>
<dbReference type="PROSITE" id="PS00028">
    <property type="entry name" value="ZINC_FINGER_C2H2_1"/>
    <property type="match status" value="1"/>
</dbReference>
<dbReference type="FunFam" id="3.20.20.80:FF:000130">
    <property type="entry name" value="Endoglucanase C"/>
    <property type="match status" value="1"/>
</dbReference>
<dbReference type="GO" id="GO:0003676">
    <property type="term" value="F:nucleic acid binding"/>
    <property type="evidence" value="ECO:0007669"/>
    <property type="project" value="InterPro"/>
</dbReference>
<accession>A0AAV5A437</accession>
<feature type="compositionally biased region" description="Polar residues" evidence="4">
    <location>
        <begin position="785"/>
        <end position="795"/>
    </location>
</feature>
<dbReference type="PROSITE" id="PS50174">
    <property type="entry name" value="G_PATCH"/>
    <property type="match status" value="1"/>
</dbReference>
<evidence type="ECO:0000259" key="5">
    <source>
        <dbReference type="PROSITE" id="PS50174"/>
    </source>
</evidence>
<dbReference type="GO" id="GO:0005576">
    <property type="term" value="C:extracellular region"/>
    <property type="evidence" value="ECO:0007669"/>
    <property type="project" value="TreeGrafter"/>
</dbReference>
<comment type="caution">
    <text evidence="6">The sequence shown here is derived from an EMBL/GenBank/DDBJ whole genome shotgun (WGS) entry which is preliminary data.</text>
</comment>
<dbReference type="Pfam" id="PF01585">
    <property type="entry name" value="G-patch"/>
    <property type="match status" value="1"/>
</dbReference>
<evidence type="ECO:0000256" key="4">
    <source>
        <dbReference type="SAM" id="MobiDB-lite"/>
    </source>
</evidence>
<keyword evidence="7" id="KW-1185">Reference proteome</keyword>
<dbReference type="InterPro" id="IPR050386">
    <property type="entry name" value="Glycosyl_hydrolase_5"/>
</dbReference>
<feature type="compositionally biased region" description="Basic and acidic residues" evidence="4">
    <location>
        <begin position="711"/>
        <end position="731"/>
    </location>
</feature>
<name>A0AAV5A437_9AGAM</name>
<dbReference type="SUPFAM" id="SSF57667">
    <property type="entry name" value="beta-beta-alpha zinc fingers"/>
    <property type="match status" value="1"/>
</dbReference>
<dbReference type="GO" id="GO:0009251">
    <property type="term" value="P:glucan catabolic process"/>
    <property type="evidence" value="ECO:0007669"/>
    <property type="project" value="TreeGrafter"/>
</dbReference>
<evidence type="ECO:0000313" key="6">
    <source>
        <dbReference type="EMBL" id="GJJ09421.1"/>
    </source>
</evidence>
<keyword evidence="2" id="KW-0378">Hydrolase</keyword>
<dbReference type="GO" id="GO:0008422">
    <property type="term" value="F:beta-glucosidase activity"/>
    <property type="evidence" value="ECO:0007669"/>
    <property type="project" value="TreeGrafter"/>
</dbReference>
<reference evidence="6" key="1">
    <citation type="submission" date="2021-10" db="EMBL/GenBank/DDBJ databases">
        <title>De novo Genome Assembly of Clathrus columnatus (Basidiomycota, Fungi) Using Illumina and Nanopore Sequence Data.</title>
        <authorList>
            <person name="Ogiso-Tanaka E."/>
            <person name="Itagaki H."/>
            <person name="Hosoya T."/>
            <person name="Hosaka K."/>
        </authorList>
    </citation>
    <scope>NUCLEOTIDE SEQUENCE</scope>
    <source>
        <strain evidence="6">MO-923</strain>
    </source>
</reference>
<comment type="similarity">
    <text evidence="1">Belongs to the glycosyl hydrolase 5 (cellulase A) family.</text>
</comment>
<dbReference type="InterPro" id="IPR000467">
    <property type="entry name" value="G_patch_dom"/>
</dbReference>
<organism evidence="6 7">
    <name type="scientific">Clathrus columnatus</name>
    <dbReference type="NCBI Taxonomy" id="1419009"/>
    <lineage>
        <taxon>Eukaryota</taxon>
        <taxon>Fungi</taxon>
        <taxon>Dikarya</taxon>
        <taxon>Basidiomycota</taxon>
        <taxon>Agaricomycotina</taxon>
        <taxon>Agaricomycetes</taxon>
        <taxon>Phallomycetidae</taxon>
        <taxon>Phallales</taxon>
        <taxon>Clathraceae</taxon>
        <taxon>Clathrus</taxon>
    </lineage>
</organism>
<dbReference type="SMART" id="SM00443">
    <property type="entry name" value="G_patch"/>
    <property type="match status" value="1"/>
</dbReference>
<protein>
    <recommendedName>
        <fullName evidence="5">G-patch domain-containing protein</fullName>
    </recommendedName>
</protein>
<keyword evidence="3" id="KW-0326">Glycosidase</keyword>
<feature type="region of interest" description="Disordered" evidence="4">
    <location>
        <begin position="493"/>
        <end position="549"/>
    </location>
</feature>
<feature type="compositionally biased region" description="Pro residues" evidence="4">
    <location>
        <begin position="802"/>
        <end position="819"/>
    </location>
</feature>
<feature type="compositionally biased region" description="Basic and acidic residues" evidence="4">
    <location>
        <begin position="537"/>
        <end position="549"/>
    </location>
</feature>
<dbReference type="InterPro" id="IPR017853">
    <property type="entry name" value="GH"/>
</dbReference>
<evidence type="ECO:0000256" key="3">
    <source>
        <dbReference type="ARBA" id="ARBA00023295"/>
    </source>
</evidence>
<dbReference type="EMBL" id="BPWL01000004">
    <property type="protein sequence ID" value="GJJ09421.1"/>
    <property type="molecule type" value="Genomic_DNA"/>
</dbReference>
<dbReference type="Pfam" id="PF00150">
    <property type="entry name" value="Cellulase"/>
    <property type="match status" value="1"/>
</dbReference>
<dbReference type="PANTHER" id="PTHR31297:SF13">
    <property type="entry name" value="PUTATIVE-RELATED"/>
    <property type="match status" value="1"/>
</dbReference>
<sequence length="819" mass="93977">MSNSFLRVDGRRIVDVQGNEVVLRGAGLGGWMNMENFINERSSNDYEYDNRGYPGREFQARNALAKAIGSDKSNFFFDKRKNTSNESPSQLLEYFFTDADAQFFKSLGLNCLRLPFNYKHFEDDLNPRQLKQEGFKHLDRVIDICAKNGIWTVLDLHAVPGHQNGGWHSDNPTHYASFWDHRDFQDRAIWLWEQLAERYKDNAWVAGYNPLNEPADSQHKRLLVFYNRIHAAIRAIDNKHILFLDGNTYAADFSQFGDAHKNWSNTVYAFHDYSGYGFPSSPETYTGTDAQKARMRQTLERKIEWMTERSLSIWNGEFGPVYARTQYDGAETPIINKSRYLVLEDQLRLYDECRLSWSIWLYKDVDGFQGMVYSSPDSAYSKLFGKFLLKKQQMGIDTWGTDEKYVKSLYEPLEKLIKDNVSEQHQKLYPPHWIVKKRVAEFARHILVAEYLVAEWAEHFVGKSEVELDELAASFSFENCVQRKELNSILREYSHRPRSKSRSGSTTPPPAIKLQGDPDSSDDDDNVSLVSRSPSPKLDDIMSYDEHHPAPEKEIITVDTKIKSTNKGYALLSKLGWSDGQPLGRSKDGRVDPIPFYIKNDLTGLGKRAQDERMVETTVSHRRELVSERQIRETSEERQSREVMMDCQSTAEKEVIANQIATTLRHFYCSLCDKQYQTVAQYDEHTNSYAHHHKQRFKDMQANAKGLNSNKSDRDSRLEKERKREEKEFKRMAKARGVKVSSITVPTQKVDSSLPSSSIPFESSKGFKSSGWSAIPKQASEDSKSSSIATNSSYSRDALANSPPPPPEPAPPLPPPPPF</sequence>
<dbReference type="AlphaFoldDB" id="A0AAV5A437"/>